<dbReference type="InterPro" id="IPR044280">
    <property type="entry name" value="Hac1/HY5"/>
</dbReference>
<keyword evidence="5" id="KW-0804">Transcription</keyword>
<evidence type="ECO:0000256" key="3">
    <source>
        <dbReference type="ARBA" id="ARBA00023015"/>
    </source>
</evidence>
<keyword evidence="4" id="KW-0238">DNA-binding</keyword>
<feature type="domain" description="BZIP" evidence="9">
    <location>
        <begin position="87"/>
        <end position="135"/>
    </location>
</feature>
<evidence type="ECO:0000256" key="7">
    <source>
        <dbReference type="ARBA" id="ARBA00023242"/>
    </source>
</evidence>
<dbReference type="GO" id="GO:0005634">
    <property type="term" value="C:nucleus"/>
    <property type="evidence" value="ECO:0007669"/>
    <property type="project" value="UniProtKB-SubCell"/>
</dbReference>
<evidence type="ECO:0000313" key="10">
    <source>
        <dbReference type="EMBL" id="KEQ88558.1"/>
    </source>
</evidence>
<feature type="compositionally biased region" description="Basic and acidic residues" evidence="8">
    <location>
        <begin position="81"/>
        <end position="91"/>
    </location>
</feature>
<evidence type="ECO:0000256" key="2">
    <source>
        <dbReference type="ARBA" id="ARBA00007163"/>
    </source>
</evidence>
<dbReference type="PANTHER" id="PTHR46714">
    <property type="entry name" value="TRANSCRIPTIONAL ACTIVATOR HAC1"/>
    <property type="match status" value="1"/>
</dbReference>
<accession>A0A074XSI4</accession>
<dbReference type="PROSITE" id="PS00036">
    <property type="entry name" value="BZIP_BASIC"/>
    <property type="match status" value="1"/>
</dbReference>
<gene>
    <name evidence="10" type="ORF">M438DRAFT_351807</name>
</gene>
<dbReference type="InterPro" id="IPR004827">
    <property type="entry name" value="bZIP"/>
</dbReference>
<proteinExistence type="inferred from homology"/>
<comment type="subcellular location">
    <subcellularLocation>
        <location evidence="1">Nucleus</location>
    </subcellularLocation>
</comment>
<dbReference type="GO" id="GO:0003677">
    <property type="term" value="F:DNA binding"/>
    <property type="evidence" value="ECO:0007669"/>
    <property type="project" value="UniProtKB-KW"/>
</dbReference>
<evidence type="ECO:0000313" key="11">
    <source>
        <dbReference type="Proteomes" id="UP000030706"/>
    </source>
</evidence>
<dbReference type="EMBL" id="KL584975">
    <property type="protein sequence ID" value="KEQ88558.1"/>
    <property type="molecule type" value="Genomic_DNA"/>
</dbReference>
<dbReference type="STRING" id="1043002.A0A074XSI4"/>
<name>A0A074XSI4_AURPU</name>
<keyword evidence="3" id="KW-0805">Transcription regulation</keyword>
<dbReference type="RefSeq" id="XP_029764745.1">
    <property type="nucleotide sequence ID" value="XM_029906747.1"/>
</dbReference>
<dbReference type="HOGENOM" id="CLU_653772_0_0_1"/>
<evidence type="ECO:0000259" key="9">
    <source>
        <dbReference type="PROSITE" id="PS50217"/>
    </source>
</evidence>
<keyword evidence="7" id="KW-0539">Nucleus</keyword>
<evidence type="ECO:0000256" key="8">
    <source>
        <dbReference type="SAM" id="MobiDB-lite"/>
    </source>
</evidence>
<dbReference type="Gene3D" id="1.20.5.170">
    <property type="match status" value="1"/>
</dbReference>
<feature type="region of interest" description="Disordered" evidence="8">
    <location>
        <begin position="43"/>
        <end position="112"/>
    </location>
</feature>
<dbReference type="SUPFAM" id="SSF57959">
    <property type="entry name" value="Leucine zipper domain"/>
    <property type="match status" value="1"/>
</dbReference>
<dbReference type="GO" id="GO:0000981">
    <property type="term" value="F:DNA-binding transcription factor activity, RNA polymerase II-specific"/>
    <property type="evidence" value="ECO:0007669"/>
    <property type="project" value="InterPro"/>
</dbReference>
<dbReference type="PANTHER" id="PTHR46714:SF6">
    <property type="entry name" value="TRANSCRIPTIONAL ACTIVATOR HAC1"/>
    <property type="match status" value="1"/>
</dbReference>
<keyword evidence="11" id="KW-1185">Reference proteome</keyword>
<feature type="compositionally biased region" description="Basic and acidic residues" evidence="8">
    <location>
        <begin position="410"/>
        <end position="421"/>
    </location>
</feature>
<dbReference type="PROSITE" id="PS50217">
    <property type="entry name" value="BZIP"/>
    <property type="match status" value="1"/>
</dbReference>
<dbReference type="Proteomes" id="UP000030706">
    <property type="component" value="Unassembled WGS sequence"/>
</dbReference>
<feature type="region of interest" description="Disordered" evidence="8">
    <location>
        <begin position="1"/>
        <end position="30"/>
    </location>
</feature>
<evidence type="ECO:0000256" key="5">
    <source>
        <dbReference type="ARBA" id="ARBA00023163"/>
    </source>
</evidence>
<feature type="region of interest" description="Disordered" evidence="8">
    <location>
        <begin position="394"/>
        <end position="421"/>
    </location>
</feature>
<dbReference type="GO" id="GO:0006986">
    <property type="term" value="P:response to unfolded protein"/>
    <property type="evidence" value="ECO:0007669"/>
    <property type="project" value="UniProtKB-KW"/>
</dbReference>
<comment type="similarity">
    <text evidence="2">Belongs to the bZIP family.</text>
</comment>
<dbReference type="Pfam" id="PF07716">
    <property type="entry name" value="bZIP_2"/>
    <property type="match status" value="1"/>
</dbReference>
<dbReference type="InterPro" id="IPR046347">
    <property type="entry name" value="bZIP_sf"/>
</dbReference>
<dbReference type="AlphaFoldDB" id="A0A074XSI4"/>
<dbReference type="GO" id="GO:0045944">
    <property type="term" value="P:positive regulation of transcription by RNA polymerase II"/>
    <property type="evidence" value="ECO:0007669"/>
    <property type="project" value="InterPro"/>
</dbReference>
<keyword evidence="6" id="KW-0834">Unfolded protein response</keyword>
<evidence type="ECO:0000256" key="1">
    <source>
        <dbReference type="ARBA" id="ARBA00004123"/>
    </source>
</evidence>
<dbReference type="OrthoDB" id="674948at2759"/>
<reference evidence="10 11" key="1">
    <citation type="journal article" date="2014" name="BMC Genomics">
        <title>Genome sequencing of four Aureobasidium pullulans varieties: biotechnological potential, stress tolerance, and description of new species.</title>
        <authorList>
            <person name="Gostin Ar C."/>
            <person name="Ohm R.A."/>
            <person name="Kogej T."/>
            <person name="Sonjak S."/>
            <person name="Turk M."/>
            <person name="Zajc J."/>
            <person name="Zalar P."/>
            <person name="Grube M."/>
            <person name="Sun H."/>
            <person name="Han J."/>
            <person name="Sharma A."/>
            <person name="Chiniquy J."/>
            <person name="Ngan C.Y."/>
            <person name="Lipzen A."/>
            <person name="Barry K."/>
            <person name="Grigoriev I.V."/>
            <person name="Gunde-Cimerman N."/>
        </authorList>
    </citation>
    <scope>NUCLEOTIDE SEQUENCE [LARGE SCALE GENOMIC DNA]</scope>
    <source>
        <strain evidence="10 11">EXF-150</strain>
    </source>
</reference>
<organism evidence="10 11">
    <name type="scientific">Aureobasidium pullulans EXF-150</name>
    <dbReference type="NCBI Taxonomy" id="1043002"/>
    <lineage>
        <taxon>Eukaryota</taxon>
        <taxon>Fungi</taxon>
        <taxon>Dikarya</taxon>
        <taxon>Ascomycota</taxon>
        <taxon>Pezizomycotina</taxon>
        <taxon>Dothideomycetes</taxon>
        <taxon>Dothideomycetidae</taxon>
        <taxon>Dothideales</taxon>
        <taxon>Saccotheciaceae</taxon>
        <taxon>Aureobasidium</taxon>
    </lineage>
</organism>
<evidence type="ECO:0000256" key="4">
    <source>
        <dbReference type="ARBA" id="ARBA00023125"/>
    </source>
</evidence>
<protein>
    <recommendedName>
        <fullName evidence="9">BZIP domain-containing protein</fullName>
    </recommendedName>
</protein>
<sequence length="421" mass="46261">MADGPVLSPPSLLAATTPDPLNMNTPDFTMTPSTAATTAIATPNSLHLPQSSAAKPAKKRKSWGQALPEPKTNLPPRKRAKTADEKEQRRIERIKRNRAAAHNSRERKRQEAERLEVENHALKLQINALHQQLAQKDITLDKCKEILPGGLPQLTQEELASIKVPEESIVSTPSSYDTIDPRASLAPSSINEDFMTPSIKMEPTSPASQMHKAPSAVHRTSISLDQTQHSAAMLCDLQCRSSENNSPSRWSQIILYLMHLNIMTFYKSLMVASWTLWPARMAMMTSQLSVPLTTSLTTMMFTPTTRRMPRHLAAATTSSAYQTMASRTLFSLLSLLSHRLPTSVTTAQLFATGPRFQGVSALQALPFPESESKQEREVFERAFVETLGQVAANGYQGRSGRSGDTLGKSSSEERKDSGGIG</sequence>
<evidence type="ECO:0000256" key="6">
    <source>
        <dbReference type="ARBA" id="ARBA00023230"/>
    </source>
</evidence>
<dbReference type="GeneID" id="40749053"/>